<dbReference type="PANTHER" id="PTHR11487">
    <property type="entry name" value="THIOESTERASE"/>
    <property type="match status" value="1"/>
</dbReference>
<evidence type="ECO:0000313" key="6">
    <source>
        <dbReference type="Proteomes" id="UP001612741"/>
    </source>
</evidence>
<dbReference type="InterPro" id="IPR029058">
    <property type="entry name" value="AB_hydrolase_fold"/>
</dbReference>
<comment type="caution">
    <text evidence="5">The sequence shown here is derived from an EMBL/GenBank/DDBJ whole genome shotgun (WGS) entry which is preliminary data.</text>
</comment>
<reference evidence="5 6" key="1">
    <citation type="submission" date="2024-10" db="EMBL/GenBank/DDBJ databases">
        <title>The Natural Products Discovery Center: Release of the First 8490 Sequenced Strains for Exploring Actinobacteria Biosynthetic Diversity.</title>
        <authorList>
            <person name="Kalkreuter E."/>
            <person name="Kautsar S.A."/>
            <person name="Yang D."/>
            <person name="Bader C.D."/>
            <person name="Teijaro C.N."/>
            <person name="Fluegel L."/>
            <person name="Davis C.M."/>
            <person name="Simpson J.R."/>
            <person name="Lauterbach L."/>
            <person name="Steele A.D."/>
            <person name="Gui C."/>
            <person name="Meng S."/>
            <person name="Li G."/>
            <person name="Viehrig K."/>
            <person name="Ye F."/>
            <person name="Su P."/>
            <person name="Kiefer A.F."/>
            <person name="Nichols A."/>
            <person name="Cepeda A.J."/>
            <person name="Yan W."/>
            <person name="Fan B."/>
            <person name="Jiang Y."/>
            <person name="Adhikari A."/>
            <person name="Zheng C.-J."/>
            <person name="Schuster L."/>
            <person name="Cowan T.M."/>
            <person name="Smanski M.J."/>
            <person name="Chevrette M.G."/>
            <person name="De Carvalho L.P.S."/>
            <person name="Shen B."/>
        </authorList>
    </citation>
    <scope>NUCLEOTIDE SEQUENCE [LARGE SCALE GENOMIC DNA]</scope>
    <source>
        <strain evidence="5 6">NPDC050545</strain>
    </source>
</reference>
<keyword evidence="3" id="KW-0597">Phosphoprotein</keyword>
<dbReference type="Gene3D" id="3.40.50.980">
    <property type="match status" value="1"/>
</dbReference>
<dbReference type="SUPFAM" id="SSF53474">
    <property type="entry name" value="alpha/beta-Hydrolases"/>
    <property type="match status" value="1"/>
</dbReference>
<dbReference type="RefSeq" id="WP_397091007.1">
    <property type="nucleotide sequence ID" value="NZ_JBITGY010000017.1"/>
</dbReference>
<dbReference type="InterPro" id="IPR001031">
    <property type="entry name" value="Thioesterase"/>
</dbReference>
<evidence type="ECO:0000256" key="2">
    <source>
        <dbReference type="ARBA" id="ARBA00022450"/>
    </source>
</evidence>
<dbReference type="InterPro" id="IPR036736">
    <property type="entry name" value="ACP-like_sf"/>
</dbReference>
<dbReference type="SUPFAM" id="SSF56801">
    <property type="entry name" value="Acetyl-CoA synthetase-like"/>
    <property type="match status" value="1"/>
</dbReference>
<dbReference type="PROSITE" id="PS00012">
    <property type="entry name" value="PHOSPHOPANTETHEINE"/>
    <property type="match status" value="1"/>
</dbReference>
<proteinExistence type="inferred from homology"/>
<gene>
    <name evidence="5" type="ORF">ACIBG2_47020</name>
</gene>
<protein>
    <submittedName>
        <fullName evidence="5">Thioesterase domain-containing protein</fullName>
    </submittedName>
</protein>
<dbReference type="Proteomes" id="UP001612741">
    <property type="component" value="Unassembled WGS sequence"/>
</dbReference>
<name>A0ABW7ZAT1_9ACTN</name>
<evidence type="ECO:0000256" key="1">
    <source>
        <dbReference type="ARBA" id="ARBA00007169"/>
    </source>
</evidence>
<evidence type="ECO:0000259" key="4">
    <source>
        <dbReference type="PROSITE" id="PS50075"/>
    </source>
</evidence>
<keyword evidence="6" id="KW-1185">Reference proteome</keyword>
<dbReference type="Gene3D" id="3.40.50.1820">
    <property type="entry name" value="alpha/beta hydrolase"/>
    <property type="match status" value="1"/>
</dbReference>
<accession>A0ABW7ZAT1</accession>
<organism evidence="5 6">
    <name type="scientific">Nonomuraea typhae</name>
    <dbReference type="NCBI Taxonomy" id="2603600"/>
    <lineage>
        <taxon>Bacteria</taxon>
        <taxon>Bacillati</taxon>
        <taxon>Actinomycetota</taxon>
        <taxon>Actinomycetes</taxon>
        <taxon>Streptosporangiales</taxon>
        <taxon>Streptosporangiaceae</taxon>
        <taxon>Nonomuraea</taxon>
    </lineage>
</organism>
<evidence type="ECO:0000313" key="5">
    <source>
        <dbReference type="EMBL" id="MFI6505007.1"/>
    </source>
</evidence>
<dbReference type="Pfam" id="PF00975">
    <property type="entry name" value="Thioesterase"/>
    <property type="match status" value="1"/>
</dbReference>
<dbReference type="PROSITE" id="PS50075">
    <property type="entry name" value="CARRIER"/>
    <property type="match status" value="1"/>
</dbReference>
<dbReference type="InterPro" id="IPR020806">
    <property type="entry name" value="PKS_PP-bd"/>
</dbReference>
<keyword evidence="2" id="KW-0596">Phosphopantetheine</keyword>
<dbReference type="Gene3D" id="1.10.1200.10">
    <property type="entry name" value="ACP-like"/>
    <property type="match status" value="1"/>
</dbReference>
<evidence type="ECO:0000256" key="3">
    <source>
        <dbReference type="ARBA" id="ARBA00022553"/>
    </source>
</evidence>
<dbReference type="SMART" id="SM00823">
    <property type="entry name" value="PKS_PP"/>
    <property type="match status" value="1"/>
</dbReference>
<dbReference type="InterPro" id="IPR012223">
    <property type="entry name" value="TEII"/>
</dbReference>
<dbReference type="PANTHER" id="PTHR11487:SF0">
    <property type="entry name" value="S-ACYL FATTY ACID SYNTHASE THIOESTERASE, MEDIUM CHAIN"/>
    <property type="match status" value="1"/>
</dbReference>
<comment type="similarity">
    <text evidence="1">Belongs to the thioesterase family.</text>
</comment>
<dbReference type="EMBL" id="JBITGY010000017">
    <property type="protein sequence ID" value="MFI6505007.1"/>
    <property type="molecule type" value="Genomic_DNA"/>
</dbReference>
<dbReference type="Pfam" id="PF00501">
    <property type="entry name" value="AMP-binding"/>
    <property type="match status" value="1"/>
</dbReference>
<dbReference type="InterPro" id="IPR009081">
    <property type="entry name" value="PP-bd_ACP"/>
</dbReference>
<dbReference type="SUPFAM" id="SSF47336">
    <property type="entry name" value="ACP-like"/>
    <property type="match status" value="1"/>
</dbReference>
<feature type="domain" description="Carrier" evidence="4">
    <location>
        <begin position="382"/>
        <end position="457"/>
    </location>
</feature>
<sequence length="462" mass="48896">MLSDRLLCFPYAGAGASMFHAWPRLLPPDVELISVQLPGREDRAFEAPFTEIGLLADTVALALRPYLSMPVVLFGHCAGGLLAYEVAAALAGPYGGQVDHLIVSAHPAPHEQPVAPVLHTLPDEELRAELGRMGAAAREVLDDDDLSAGCGGCRGGGQAPPPRGAQAGARPLTTTAAAVSGAARPPALVHGAAESPPEGWPPTLAHALHRAAVHHGGHGTTYVLADGSRRRQTYADLLSQAQRVLGGLRGMGLRPGSPVLLQLRDNRNFVTALWACVLGGFVPTPVAVAPTYREHNATTRRLHNAWLLLNRPLQLEPADVLVAVVPDDPATDPEVLARAVRTALSGPGRTRVAAVAALPRHPDSRRLATLNALATGRPAQAEPEGAVERAIAGLWRQAQSVSAIGRDQHFFEAGGDSLTALHLTRLLDERFGIGPAVHLLYENPTIRQLAAALRRHHTEHTP</sequence>
<dbReference type="InterPro" id="IPR000873">
    <property type="entry name" value="AMP-dep_synth/lig_dom"/>
</dbReference>
<dbReference type="Pfam" id="PF00550">
    <property type="entry name" value="PP-binding"/>
    <property type="match status" value="1"/>
</dbReference>
<dbReference type="InterPro" id="IPR006162">
    <property type="entry name" value="Ppantetheine_attach_site"/>
</dbReference>